<dbReference type="SUPFAM" id="SSF56300">
    <property type="entry name" value="Metallo-dependent phosphatases"/>
    <property type="match status" value="1"/>
</dbReference>
<feature type="domain" description="Calcineurin-like phosphoesterase" evidence="10">
    <location>
        <begin position="44"/>
        <end position="253"/>
    </location>
</feature>
<dbReference type="GO" id="GO:0046872">
    <property type="term" value="F:metal ion binding"/>
    <property type="evidence" value="ECO:0007669"/>
    <property type="project" value="UniProtKB-KW"/>
</dbReference>
<keyword evidence="9" id="KW-0325">Glycoprotein</keyword>
<dbReference type="EMBL" id="OU893338">
    <property type="protein sequence ID" value="CAH0763724.1"/>
    <property type="molecule type" value="Genomic_DNA"/>
</dbReference>
<accession>A0A9P0G112</accession>
<comment type="subcellular location">
    <subcellularLocation>
        <location evidence="2">Secreted</location>
    </subcellularLocation>
</comment>
<dbReference type="Proteomes" id="UP001153714">
    <property type="component" value="Chromosome 7"/>
</dbReference>
<evidence type="ECO:0000313" key="12">
    <source>
        <dbReference type="EMBL" id="CAH0763724.1"/>
    </source>
</evidence>
<dbReference type="GO" id="GO:0006685">
    <property type="term" value="P:sphingomyelin catabolic process"/>
    <property type="evidence" value="ECO:0007669"/>
    <property type="project" value="TreeGrafter"/>
</dbReference>
<dbReference type="PANTHER" id="PTHR10340:SF29">
    <property type="entry name" value="SPHINGOMYELIN PHOSPHODIESTERASE"/>
    <property type="match status" value="1"/>
</dbReference>
<evidence type="ECO:0000256" key="6">
    <source>
        <dbReference type="ARBA" id="ARBA00022729"/>
    </source>
</evidence>
<evidence type="ECO:0000256" key="2">
    <source>
        <dbReference type="ARBA" id="ARBA00004613"/>
    </source>
</evidence>
<comment type="similarity">
    <text evidence="3">Belongs to the acid sphingomyelinase family.</text>
</comment>
<dbReference type="Pfam" id="PF00149">
    <property type="entry name" value="Metallophos"/>
    <property type="match status" value="1"/>
</dbReference>
<comment type="cofactor">
    <cofactor evidence="1">
        <name>Zn(2+)</name>
        <dbReference type="ChEBI" id="CHEBI:29105"/>
    </cofactor>
</comment>
<evidence type="ECO:0000259" key="11">
    <source>
        <dbReference type="Pfam" id="PF19272"/>
    </source>
</evidence>
<dbReference type="Pfam" id="PF19272">
    <property type="entry name" value="ASMase_C"/>
    <property type="match status" value="1"/>
</dbReference>
<evidence type="ECO:0000256" key="8">
    <source>
        <dbReference type="ARBA" id="ARBA00022833"/>
    </source>
</evidence>
<keyword evidence="7" id="KW-0378">Hydrolase</keyword>
<evidence type="ECO:0008006" key="14">
    <source>
        <dbReference type="Google" id="ProtNLM"/>
    </source>
</evidence>
<evidence type="ECO:0000256" key="3">
    <source>
        <dbReference type="ARBA" id="ARBA00008234"/>
    </source>
</evidence>
<feature type="domain" description="Sphingomyelin phosphodiesterase C-terminal" evidence="11">
    <location>
        <begin position="282"/>
        <end position="386"/>
    </location>
</feature>
<dbReference type="GO" id="GO:0016020">
    <property type="term" value="C:membrane"/>
    <property type="evidence" value="ECO:0007669"/>
    <property type="project" value="GOC"/>
</dbReference>
<name>A0A9P0G112_9NEOP</name>
<dbReference type="InterPro" id="IPR045473">
    <property type="entry name" value="ASM_C"/>
</dbReference>
<evidence type="ECO:0000256" key="7">
    <source>
        <dbReference type="ARBA" id="ARBA00022801"/>
    </source>
</evidence>
<evidence type="ECO:0000256" key="9">
    <source>
        <dbReference type="ARBA" id="ARBA00023180"/>
    </source>
</evidence>
<sequence length="406" mass="47116">MLNLSLGQKMRNLYKNAAIGFQSRNLEPAGYWGDYRNCDSPIWAFDDAVENIKQNHEDIDILYYIGDTIDHGVWETSYELINEMNQYLIEKIRNTFGNNVMVVPVIANHESQPTNQFAPSSIAAPKLNTTWLYNSLADKWSPYLTQPAKTSLRKSGDFSLLVKPGLRVISLNNNVAYKYNWWLLYDPLDAKNHLDWLVQELYNAELKGEKVHILAHIPPGTQDLTYTWTREYNKIVNRFSSTIAAEFNGHTHTDEFKIFYSPEGTPINVAWGGGGIVTYSFYNLNYKIVNLHPQTYEPVRIQNYIYNLTEANLTPDKRPHWFLLYDMTSMFEISDLSPKTMNDLVYSMVTDRRQMLDIYAAFNSKLSDILWPVCDNTCKLNILCSTVVTVLWDRRKCNELVKLFYL</sequence>
<dbReference type="Gene3D" id="3.60.21.10">
    <property type="match status" value="1"/>
</dbReference>
<evidence type="ECO:0000256" key="5">
    <source>
        <dbReference type="ARBA" id="ARBA00022723"/>
    </source>
</evidence>
<dbReference type="CDD" id="cd00842">
    <property type="entry name" value="MPP_ASMase"/>
    <property type="match status" value="1"/>
</dbReference>
<protein>
    <recommendedName>
        <fullName evidence="14">Sphingomyelin phosphodiesterase</fullName>
    </recommendedName>
</protein>
<reference evidence="12" key="1">
    <citation type="submission" date="2021-12" db="EMBL/GenBank/DDBJ databases">
        <authorList>
            <person name="King R."/>
        </authorList>
    </citation>
    <scope>NUCLEOTIDE SEQUENCE</scope>
</reference>
<proteinExistence type="inferred from homology"/>
<dbReference type="InterPro" id="IPR029052">
    <property type="entry name" value="Metallo-depent_PP-like"/>
</dbReference>
<dbReference type="GO" id="GO:0005615">
    <property type="term" value="C:extracellular space"/>
    <property type="evidence" value="ECO:0007669"/>
    <property type="project" value="TreeGrafter"/>
</dbReference>
<dbReference type="InterPro" id="IPR041805">
    <property type="entry name" value="ASMase/PPN1_MPP"/>
</dbReference>
<evidence type="ECO:0000256" key="1">
    <source>
        <dbReference type="ARBA" id="ARBA00001947"/>
    </source>
</evidence>
<gene>
    <name evidence="12" type="ORF">DIATSA_LOCUS12424</name>
</gene>
<dbReference type="PANTHER" id="PTHR10340">
    <property type="entry name" value="SPHINGOMYELIN PHOSPHODIESTERASE"/>
    <property type="match status" value="1"/>
</dbReference>
<dbReference type="OrthoDB" id="282973at2759"/>
<evidence type="ECO:0000313" key="13">
    <source>
        <dbReference type="Proteomes" id="UP001153714"/>
    </source>
</evidence>
<keyword evidence="4" id="KW-0964">Secreted</keyword>
<dbReference type="GO" id="GO:0005764">
    <property type="term" value="C:lysosome"/>
    <property type="evidence" value="ECO:0007669"/>
    <property type="project" value="TreeGrafter"/>
</dbReference>
<keyword evidence="6" id="KW-0732">Signal</keyword>
<evidence type="ECO:0000259" key="10">
    <source>
        <dbReference type="Pfam" id="PF00149"/>
    </source>
</evidence>
<dbReference type="GO" id="GO:0061750">
    <property type="term" value="F:acid sphingomyelin phosphodiesterase activity"/>
    <property type="evidence" value="ECO:0007669"/>
    <property type="project" value="TreeGrafter"/>
</dbReference>
<keyword evidence="13" id="KW-1185">Reference proteome</keyword>
<reference evidence="12" key="2">
    <citation type="submission" date="2022-10" db="EMBL/GenBank/DDBJ databases">
        <authorList>
            <consortium name="ENA_rothamsted_submissions"/>
            <consortium name="culmorum"/>
            <person name="King R."/>
        </authorList>
    </citation>
    <scope>NUCLEOTIDE SEQUENCE</scope>
</reference>
<dbReference type="AlphaFoldDB" id="A0A9P0G112"/>
<keyword evidence="8" id="KW-0862">Zinc</keyword>
<keyword evidence="5" id="KW-0479">Metal-binding</keyword>
<dbReference type="GO" id="GO:0046513">
    <property type="term" value="P:ceramide biosynthetic process"/>
    <property type="evidence" value="ECO:0007669"/>
    <property type="project" value="TreeGrafter"/>
</dbReference>
<organism evidence="12 13">
    <name type="scientific">Diatraea saccharalis</name>
    <name type="common">sugarcane borer</name>
    <dbReference type="NCBI Taxonomy" id="40085"/>
    <lineage>
        <taxon>Eukaryota</taxon>
        <taxon>Metazoa</taxon>
        <taxon>Ecdysozoa</taxon>
        <taxon>Arthropoda</taxon>
        <taxon>Hexapoda</taxon>
        <taxon>Insecta</taxon>
        <taxon>Pterygota</taxon>
        <taxon>Neoptera</taxon>
        <taxon>Endopterygota</taxon>
        <taxon>Lepidoptera</taxon>
        <taxon>Glossata</taxon>
        <taxon>Ditrysia</taxon>
        <taxon>Pyraloidea</taxon>
        <taxon>Crambidae</taxon>
        <taxon>Crambinae</taxon>
        <taxon>Diatraea</taxon>
    </lineage>
</organism>
<dbReference type="InterPro" id="IPR004843">
    <property type="entry name" value="Calcineurin-like_PHP"/>
</dbReference>
<evidence type="ECO:0000256" key="4">
    <source>
        <dbReference type="ARBA" id="ARBA00022525"/>
    </source>
</evidence>